<name>A0A8S1MI39_9CILI</name>
<comment type="caution">
    <text evidence="1">The sequence shown here is derived from an EMBL/GenBank/DDBJ whole genome shotgun (WGS) entry which is preliminary data.</text>
</comment>
<dbReference type="Proteomes" id="UP000692954">
    <property type="component" value="Unassembled WGS sequence"/>
</dbReference>
<evidence type="ECO:0000313" key="2">
    <source>
        <dbReference type="Proteomes" id="UP000692954"/>
    </source>
</evidence>
<gene>
    <name evidence="1" type="ORF">PSON_ATCC_30995.1.T0350334</name>
</gene>
<sequence length="377" mass="45461">MYSKYIFQVAIPIKPFINKEWQILDITTLSIQFKKPQLSFHLLKLLLIKKLHIKFNWIFYRMVFQKEIFETTLYFQFLQIIYAINFNIASYGTSGFGQQHKYYQLFQYRLLKHVDQYGQLIRSINNIVQTIQNKIRNIFINFFIWKSWEKGVIIHLIKEIENSTTIQKLIQLIHIAKKIKSLKKIRNTHILIFYSRSSTSMVTKIIFASLGSIEMGIFYKKKKKNIHHLFFIEIANQLDFSKNIQKAILKNSLFHVQVLLFLIMKILFKHLTILNIIKWLKRLISKLLLKIFLKINNNQSQNKLIMIDLLKMKNQKINLINKFQINSKLKHFIIQYFNRESQTYKDIQITIRINHYKNQNPQNKLINRKKKVSFVKK</sequence>
<organism evidence="1 2">
    <name type="scientific">Paramecium sonneborni</name>
    <dbReference type="NCBI Taxonomy" id="65129"/>
    <lineage>
        <taxon>Eukaryota</taxon>
        <taxon>Sar</taxon>
        <taxon>Alveolata</taxon>
        <taxon>Ciliophora</taxon>
        <taxon>Intramacronucleata</taxon>
        <taxon>Oligohymenophorea</taxon>
        <taxon>Peniculida</taxon>
        <taxon>Parameciidae</taxon>
        <taxon>Paramecium</taxon>
    </lineage>
</organism>
<evidence type="ECO:0000313" key="1">
    <source>
        <dbReference type="EMBL" id="CAD8077115.1"/>
    </source>
</evidence>
<proteinExistence type="predicted"/>
<accession>A0A8S1MI39</accession>
<keyword evidence="2" id="KW-1185">Reference proteome</keyword>
<protein>
    <submittedName>
        <fullName evidence="1">Uncharacterized protein</fullName>
    </submittedName>
</protein>
<reference evidence="1" key="1">
    <citation type="submission" date="2021-01" db="EMBL/GenBank/DDBJ databases">
        <authorList>
            <consortium name="Genoscope - CEA"/>
            <person name="William W."/>
        </authorList>
    </citation>
    <scope>NUCLEOTIDE SEQUENCE</scope>
</reference>
<dbReference type="EMBL" id="CAJJDN010000035">
    <property type="protein sequence ID" value="CAD8077115.1"/>
    <property type="molecule type" value="Genomic_DNA"/>
</dbReference>
<dbReference type="AlphaFoldDB" id="A0A8S1MI39"/>